<evidence type="ECO:0000256" key="2">
    <source>
        <dbReference type="ARBA" id="ARBA00007577"/>
    </source>
</evidence>
<dbReference type="CDD" id="cd18577">
    <property type="entry name" value="ABC_6TM_Pgp_ABCB1_D1_like"/>
    <property type="match status" value="1"/>
</dbReference>
<dbReference type="PROSITE" id="PS50893">
    <property type="entry name" value="ABC_TRANSPORTER_2"/>
    <property type="match status" value="2"/>
</dbReference>
<feature type="transmembrane region" description="Helical" evidence="9">
    <location>
        <begin position="214"/>
        <end position="238"/>
    </location>
</feature>
<dbReference type="PROSITE" id="PS50929">
    <property type="entry name" value="ABC_TM1F"/>
    <property type="match status" value="3"/>
</dbReference>
<feature type="transmembrane region" description="Helical" evidence="9">
    <location>
        <begin position="641"/>
        <end position="661"/>
    </location>
</feature>
<dbReference type="FunFam" id="3.40.50.300:FF:000913">
    <property type="entry name" value="ABC multidrug transporter SitT"/>
    <property type="match status" value="1"/>
</dbReference>
<feature type="region of interest" description="Disordered" evidence="8">
    <location>
        <begin position="1199"/>
        <end position="1224"/>
    </location>
</feature>
<evidence type="ECO:0000256" key="7">
    <source>
        <dbReference type="ARBA" id="ARBA00023136"/>
    </source>
</evidence>
<proteinExistence type="inferred from homology"/>
<dbReference type="SMART" id="SM00382">
    <property type="entry name" value="AAA"/>
    <property type="match status" value="2"/>
</dbReference>
<dbReference type="GO" id="GO:0005524">
    <property type="term" value="F:ATP binding"/>
    <property type="evidence" value="ECO:0007669"/>
    <property type="project" value="UniProtKB-KW"/>
</dbReference>
<dbReference type="EMBL" id="WIGO01000315">
    <property type="protein sequence ID" value="KAF6817572.1"/>
    <property type="molecule type" value="Genomic_DNA"/>
</dbReference>
<evidence type="ECO:0000313" key="13">
    <source>
        <dbReference type="Proteomes" id="UP000654918"/>
    </source>
</evidence>
<keyword evidence="13" id="KW-1185">Reference proteome</keyword>
<dbReference type="Gene3D" id="3.80.10.10">
    <property type="entry name" value="Ribonuclease Inhibitor"/>
    <property type="match status" value="1"/>
</dbReference>
<feature type="transmembrane region" description="Helical" evidence="9">
    <location>
        <begin position="707"/>
        <end position="730"/>
    </location>
</feature>
<keyword evidence="7 9" id="KW-0472">Membrane</keyword>
<evidence type="ECO:0000259" key="11">
    <source>
        <dbReference type="PROSITE" id="PS50929"/>
    </source>
</evidence>
<keyword evidence="5" id="KW-0067">ATP-binding</keyword>
<feature type="domain" description="ABC transmembrane type-1" evidence="11">
    <location>
        <begin position="46"/>
        <end position="144"/>
    </location>
</feature>
<feature type="transmembrane region" description="Helical" evidence="9">
    <location>
        <begin position="253"/>
        <end position="274"/>
    </location>
</feature>
<dbReference type="Gene3D" id="1.20.1560.10">
    <property type="entry name" value="ABC transporter type 1, transmembrane domain"/>
    <property type="match status" value="3"/>
</dbReference>
<evidence type="ECO:0000259" key="10">
    <source>
        <dbReference type="PROSITE" id="PS50893"/>
    </source>
</evidence>
<feature type="region of interest" description="Disordered" evidence="8">
    <location>
        <begin position="1395"/>
        <end position="1415"/>
    </location>
</feature>
<reference evidence="12" key="1">
    <citation type="journal article" date="2020" name="Phytopathology">
        <title>Genome Sequence Resources of Colletotrichum truncatum, C. plurivorum, C. musicola, and C. sojae: Four Species Pathogenic to Soybean (Glycine max).</title>
        <authorList>
            <person name="Rogerio F."/>
            <person name="Boufleur T.R."/>
            <person name="Ciampi-Guillardi M."/>
            <person name="Sukno S.A."/>
            <person name="Thon M.R."/>
            <person name="Massola Junior N.S."/>
            <person name="Baroncelli R."/>
        </authorList>
    </citation>
    <scope>NUCLEOTIDE SEQUENCE</scope>
    <source>
        <strain evidence="12">LFN00145</strain>
    </source>
</reference>
<evidence type="ECO:0000256" key="4">
    <source>
        <dbReference type="ARBA" id="ARBA00022741"/>
    </source>
</evidence>
<dbReference type="PROSITE" id="PS00211">
    <property type="entry name" value="ABC_TRANSPORTER_1"/>
    <property type="match status" value="1"/>
</dbReference>
<evidence type="ECO:0000256" key="9">
    <source>
        <dbReference type="SAM" id="Phobius"/>
    </source>
</evidence>
<dbReference type="Pfam" id="PF00005">
    <property type="entry name" value="ABC_tran"/>
    <property type="match status" value="2"/>
</dbReference>
<keyword evidence="3 9" id="KW-0812">Transmembrane</keyword>
<dbReference type="InterPro" id="IPR011527">
    <property type="entry name" value="ABC1_TM_dom"/>
</dbReference>
<evidence type="ECO:0000256" key="8">
    <source>
        <dbReference type="SAM" id="MobiDB-lite"/>
    </source>
</evidence>
<dbReference type="CDD" id="cd03249">
    <property type="entry name" value="ABC_MTABC3_MDL1_MDL2"/>
    <property type="match status" value="1"/>
</dbReference>
<evidence type="ECO:0000256" key="3">
    <source>
        <dbReference type="ARBA" id="ARBA00022692"/>
    </source>
</evidence>
<dbReference type="GO" id="GO:0016020">
    <property type="term" value="C:membrane"/>
    <property type="evidence" value="ECO:0007669"/>
    <property type="project" value="UniProtKB-SubCell"/>
</dbReference>
<feature type="domain" description="ABC transporter" evidence="10">
    <location>
        <begin position="771"/>
        <end position="1014"/>
    </location>
</feature>
<feature type="domain" description="ABC transporter" evidence="10">
    <location>
        <begin position="313"/>
        <end position="578"/>
    </location>
</feature>
<name>A0A8H6JQN5_9PEZI</name>
<dbReference type="SUPFAM" id="SSF52540">
    <property type="entry name" value="P-loop containing nucleoside triphosphate hydrolases"/>
    <property type="match status" value="2"/>
</dbReference>
<comment type="subcellular location">
    <subcellularLocation>
        <location evidence="1">Membrane</location>
        <topology evidence="1">Multi-pass membrane protein</topology>
    </subcellularLocation>
</comment>
<keyword evidence="6 9" id="KW-1133">Transmembrane helix</keyword>
<feature type="transmembrane region" description="Helical" evidence="9">
    <location>
        <begin position="93"/>
        <end position="120"/>
    </location>
</feature>
<evidence type="ECO:0000313" key="12">
    <source>
        <dbReference type="EMBL" id="KAF6817572.1"/>
    </source>
</evidence>
<dbReference type="InterPro" id="IPR036640">
    <property type="entry name" value="ABC1_TM_sf"/>
</dbReference>
<dbReference type="PANTHER" id="PTHR43394">
    <property type="entry name" value="ATP-DEPENDENT PERMEASE MDL1, MITOCHONDRIAL"/>
    <property type="match status" value="1"/>
</dbReference>
<dbReference type="PANTHER" id="PTHR43394:SF27">
    <property type="entry name" value="ATP-DEPENDENT TRANSLOCASE ABCB1-LIKE"/>
    <property type="match status" value="1"/>
</dbReference>
<feature type="transmembrane region" description="Helical" evidence="9">
    <location>
        <begin position="46"/>
        <end position="73"/>
    </location>
</feature>
<dbReference type="InterPro" id="IPR027417">
    <property type="entry name" value="P-loop_NTPase"/>
</dbReference>
<evidence type="ECO:0000256" key="1">
    <source>
        <dbReference type="ARBA" id="ARBA00004141"/>
    </source>
</evidence>
<keyword evidence="4" id="KW-0547">Nucleotide-binding</keyword>
<dbReference type="InterPro" id="IPR003593">
    <property type="entry name" value="AAA+_ATPase"/>
</dbReference>
<feature type="transmembrane region" description="Helical" evidence="9">
    <location>
        <begin position="571"/>
        <end position="590"/>
    </location>
</feature>
<evidence type="ECO:0000256" key="6">
    <source>
        <dbReference type="ARBA" id="ARBA00022989"/>
    </source>
</evidence>
<feature type="domain" description="ABC transmembrane type-1" evidence="11">
    <location>
        <begin position="533"/>
        <end position="663"/>
    </location>
</feature>
<dbReference type="InterPro" id="IPR003439">
    <property type="entry name" value="ABC_transporter-like_ATP-bd"/>
</dbReference>
<dbReference type="GO" id="GO:0140359">
    <property type="term" value="F:ABC-type transporter activity"/>
    <property type="evidence" value="ECO:0007669"/>
    <property type="project" value="InterPro"/>
</dbReference>
<protein>
    <submittedName>
        <fullName evidence="12">Multidrug resistance protein 3 (P glycoprotein 3)</fullName>
    </submittedName>
</protein>
<dbReference type="SUPFAM" id="SSF90123">
    <property type="entry name" value="ABC transporter transmembrane region"/>
    <property type="match status" value="3"/>
</dbReference>
<feature type="domain" description="ABC transmembrane type-1" evidence="11">
    <location>
        <begin position="167"/>
        <end position="278"/>
    </location>
</feature>
<accession>A0A8H6JQN5</accession>
<dbReference type="GO" id="GO:0016887">
    <property type="term" value="F:ATP hydrolysis activity"/>
    <property type="evidence" value="ECO:0007669"/>
    <property type="project" value="InterPro"/>
</dbReference>
<dbReference type="Proteomes" id="UP000654918">
    <property type="component" value="Unassembled WGS sequence"/>
</dbReference>
<feature type="compositionally biased region" description="Acidic residues" evidence="8">
    <location>
        <begin position="1401"/>
        <end position="1410"/>
    </location>
</feature>
<organism evidence="12 13">
    <name type="scientific">Colletotrichum plurivorum</name>
    <dbReference type="NCBI Taxonomy" id="2175906"/>
    <lineage>
        <taxon>Eukaryota</taxon>
        <taxon>Fungi</taxon>
        <taxon>Dikarya</taxon>
        <taxon>Ascomycota</taxon>
        <taxon>Pezizomycotina</taxon>
        <taxon>Sordariomycetes</taxon>
        <taxon>Hypocreomycetidae</taxon>
        <taxon>Glomerellales</taxon>
        <taxon>Glomerellaceae</taxon>
        <taxon>Colletotrichum</taxon>
        <taxon>Colletotrichum orchidearum species complex</taxon>
    </lineage>
</organism>
<evidence type="ECO:0000256" key="5">
    <source>
        <dbReference type="ARBA" id="ARBA00022840"/>
    </source>
</evidence>
<sequence>MGPTTEKTLVENEINSNCASENEGNVMASYFRIFRYGDRNDYSMQFAATFCALGSGVGMAMVNLVFGRFITVITDFTMGAATPAEFRSDTARLALYFFLIGIGRFLVSYGYSSLFTLAAYRIARNIRHDYLKAGLTQEIAYFDSGSKLVSPKSYLEASLEVKILGCNGQAGSFAESILASARNIQAFGLRSRLIKDFNTYLEEAANLGRKKNPIFGCLFSAEYFILFAGIGLCFWQAIGMLARGEVQAPGDVFIVLMSVMVAASSLTAITPYLIDFTRAATAAMELFKLVDRKSLINPLDQSGECPSHVMGNIDFENVTFSYPMRPDTTVLDNFSLHFPAGKTTALVGASGSGKSTIVGLLERWYNPAFGAIKLDGRYEATSALDPHAEQVVQQALDNVSKGRTTITIAHKLATIRDADNIVVMQQGRIVEQGTHESLLAMDGAYSRLVKAQDLATTEDSSDTSTLSDTMEEQEGQPAELSKTLTRYSTTTRSQMHRRTEKDNYDNWKHVGFMATVWRLLMAAPELRWHYMTLVAACLIAAAAYPGQALLMSRFIDVFQYTGSQMQKKGNFIALMFFVVGIGAFVVYFIIGWCSNTIATGLGHKMRKQLVNDMLKQDLQFFDRPENTTGALTSRSDSYPQAIFELMGFNIALILSSVVSVLSSNSSARRPILLIMLPFAFTQSVEYWFMALGFWYGCRLVSFGDLSMVNFFVAFLGVFFSGQQASVLFGFSSSMTKAVNAANYVFWLSELEPSIRETDDNRNIGPTNYSTLELDQIKFSYPMRPQARVLQGVNLSVKQGQFVAFVGASGCGKSTMIGILERFYDPVTGHLRIDGTDVDKMNPWLFRKDVALVQQEPALYPGTIRHNISMGVPTEDPLAIPEERIVEACRSANAWDFISSLPDSLNTQCGYNGAQLSGGQRQRIAIARALIRKPRMLLLDEATSALDTQSERIVQEALNQAAASGEQITIAVAHRLSTIRHADVICVFHGGRIVEHGTHEQLLAKGQLYKKMCEAQSLGTLRDLPDHVWSYVFDQFEYPAGESSFATEDQFDGPGAEGNSIATLSDVVPVLEARSASFVSKPAIGKLEDQKSFTVNRHRHPNLAQRVEKVNLGEGIFSRDEITSLLLPHYDENGDGAQSRPDGLESVLRGFLDGPEWPDAVPDIWFAHCATILPNLKLLEYATRNEGTFLQAVIRQATAEAEASDSGGEPQTLTEEPQQHPPSRLNQPLFRLEEFRISNQDTEFAVRLQSIQQVFFLPRLKTFRGWAVDLDTTMAAESDASQRQGTLRHAYFENSLAEADGICDLLRTCPSLQTLKISWGSGTVGDSNLNFDDIGNVLREHGTGLGVLDVDCQECISYEMRESEGSLGSLRSLQDLKHLALPEVILLGDEDVLGGTDKVGDDSNDTNDDAEAGPISTESLARLLPDGLETLRLYSGYDEEAWVRDSVQGILASRRLGRLKKVRLDFATEVDEEWDLDGWGSEGGVDHCVFYR</sequence>
<feature type="transmembrane region" description="Helical" evidence="9">
    <location>
        <begin position="530"/>
        <end position="550"/>
    </location>
</feature>
<feature type="compositionally biased region" description="Low complexity" evidence="8">
    <location>
        <begin position="455"/>
        <end position="468"/>
    </location>
</feature>
<feature type="transmembrane region" description="Helical" evidence="9">
    <location>
        <begin position="673"/>
        <end position="695"/>
    </location>
</feature>
<dbReference type="InterPro" id="IPR039421">
    <property type="entry name" value="Type_1_exporter"/>
</dbReference>
<feature type="region of interest" description="Disordered" evidence="8">
    <location>
        <begin position="455"/>
        <end position="480"/>
    </location>
</feature>
<dbReference type="InterPro" id="IPR017871">
    <property type="entry name" value="ABC_transporter-like_CS"/>
</dbReference>
<dbReference type="InterPro" id="IPR032675">
    <property type="entry name" value="LRR_dom_sf"/>
</dbReference>
<comment type="caution">
    <text evidence="12">The sequence shown here is derived from an EMBL/GenBank/DDBJ whole genome shotgun (WGS) entry which is preliminary data.</text>
</comment>
<gene>
    <name evidence="12" type="ORF">CPLU01_13554</name>
</gene>
<dbReference type="Gene3D" id="3.40.50.300">
    <property type="entry name" value="P-loop containing nucleotide triphosphate hydrolases"/>
    <property type="match status" value="3"/>
</dbReference>
<comment type="similarity">
    <text evidence="2">Belongs to the ABC transporter superfamily. ABCB family. Multidrug resistance exporter (TC 3.A.1.201) subfamily.</text>
</comment>
<dbReference type="Pfam" id="PF00664">
    <property type="entry name" value="ABC_membrane"/>
    <property type="match status" value="3"/>
</dbReference>